<reference evidence="10 11" key="1">
    <citation type="submission" date="2024-09" db="EMBL/GenBank/DDBJ databases">
        <authorList>
            <person name="Sun Q."/>
            <person name="Mori K."/>
        </authorList>
    </citation>
    <scope>NUCLEOTIDE SEQUENCE [LARGE SCALE GENOMIC DNA]</scope>
    <source>
        <strain evidence="10 11">CCM 7650</strain>
    </source>
</reference>
<keyword evidence="5" id="KW-0732">Signal</keyword>
<dbReference type="Proteomes" id="UP001589797">
    <property type="component" value="Unassembled WGS sequence"/>
</dbReference>
<evidence type="ECO:0000256" key="4">
    <source>
        <dbReference type="ARBA" id="ARBA00022692"/>
    </source>
</evidence>
<dbReference type="InterPro" id="IPR037066">
    <property type="entry name" value="Plug_dom_sf"/>
</dbReference>
<keyword evidence="3 8" id="KW-1134">Transmembrane beta strand</keyword>
<evidence type="ECO:0000313" key="10">
    <source>
        <dbReference type="EMBL" id="MFC0262296.1"/>
    </source>
</evidence>
<evidence type="ECO:0000313" key="11">
    <source>
        <dbReference type="Proteomes" id="UP001589797"/>
    </source>
</evidence>
<protein>
    <submittedName>
        <fullName evidence="10">TonB-dependent receptor</fullName>
    </submittedName>
</protein>
<evidence type="ECO:0000256" key="5">
    <source>
        <dbReference type="ARBA" id="ARBA00022729"/>
    </source>
</evidence>
<keyword evidence="4 8" id="KW-0812">Transmembrane</keyword>
<keyword evidence="11" id="KW-1185">Reference proteome</keyword>
<dbReference type="PROSITE" id="PS52016">
    <property type="entry name" value="TONB_DEPENDENT_REC_3"/>
    <property type="match status" value="1"/>
</dbReference>
<gene>
    <name evidence="10" type="ORF">ACFFIP_06340</name>
</gene>
<comment type="caution">
    <text evidence="10">The sequence shown here is derived from an EMBL/GenBank/DDBJ whole genome shotgun (WGS) entry which is preliminary data.</text>
</comment>
<accession>A0ABV6FQZ1</accession>
<dbReference type="EMBL" id="JBHLWI010000013">
    <property type="protein sequence ID" value="MFC0262296.1"/>
    <property type="molecule type" value="Genomic_DNA"/>
</dbReference>
<evidence type="ECO:0000256" key="1">
    <source>
        <dbReference type="ARBA" id="ARBA00004571"/>
    </source>
</evidence>
<sequence length="640" mass="72807">MVFIQGLVTLNAHVLFDSTIVHNDSIDDGIVGVATVSSDTVLLGEVEVFSPALDKYSYGQQVKSISSADLQDYQGFGLSDLLQQRTGLFLRQYGAGMLATLTLRGTSAGHNAVFWNGLPINSPSLGQTDFSVLPIGGFDEVNLHFGSGGALFGTDAIGGSVHLNSKLKFGQGHNFQFVNQIGSFGRLNNQFQYGYSNEKVSLRTRMYRNYAANNFPYRNLSKPGTPIERQDHASFNQVGINQDLAFQLSSNQLLSSSIWYNQTEREIQPVIGSNTFDEQQDRNLRWVLDYFRFSKNKTWNLKTGIVQDELVFNNDINKTLQFFLIGEVDWEISDIISSKSGVRYTGLKGELSTYTVQEDRFELYQSTNFNLRENVHVSVNLRQLIYDGKFAPFTPSIGAEWQLLSNDQQEFKLKSTGARSFKVPTLNDRFWEPGGNPDLLSESSWSAEMGIFHLWKKSNIEVSQQLTHYRMWVDNWIIWLPRGNFWTPENIRSVHNNGLEYFFDADYRIGLWGVNLQGNYNWIQAINRTNVSQNDQSVGNQLPYTPVHKFQSLIGVNRGFLNTYLNFQFTGARYVGTNNIDVLPAYQLLDWGLKVRELKTSWIKGSLGFQVNNLFNTSYQVLRLRAMPGRNYQMNIQIIL</sequence>
<evidence type="ECO:0000256" key="2">
    <source>
        <dbReference type="ARBA" id="ARBA00022448"/>
    </source>
</evidence>
<keyword evidence="2 8" id="KW-0813">Transport</keyword>
<comment type="similarity">
    <text evidence="8">Belongs to the TonB-dependent receptor family.</text>
</comment>
<dbReference type="Gene3D" id="2.170.130.10">
    <property type="entry name" value="TonB-dependent receptor, plug domain"/>
    <property type="match status" value="1"/>
</dbReference>
<keyword evidence="7 8" id="KW-0998">Cell outer membrane</keyword>
<feature type="domain" description="TonB-dependent receptor plug" evidence="9">
    <location>
        <begin position="56"/>
        <end position="159"/>
    </location>
</feature>
<keyword evidence="10" id="KW-0675">Receptor</keyword>
<dbReference type="InterPro" id="IPR012910">
    <property type="entry name" value="Plug_dom"/>
</dbReference>
<evidence type="ECO:0000259" key="9">
    <source>
        <dbReference type="Pfam" id="PF07715"/>
    </source>
</evidence>
<dbReference type="Pfam" id="PF07715">
    <property type="entry name" value="Plug"/>
    <property type="match status" value="1"/>
</dbReference>
<dbReference type="Gene3D" id="2.40.170.20">
    <property type="entry name" value="TonB-dependent receptor, beta-barrel domain"/>
    <property type="match status" value="1"/>
</dbReference>
<dbReference type="PANTHER" id="PTHR30069">
    <property type="entry name" value="TONB-DEPENDENT OUTER MEMBRANE RECEPTOR"/>
    <property type="match status" value="1"/>
</dbReference>
<dbReference type="InterPro" id="IPR039426">
    <property type="entry name" value="TonB-dep_rcpt-like"/>
</dbReference>
<dbReference type="RefSeq" id="WP_382386738.1">
    <property type="nucleotide sequence ID" value="NZ_JBHLWI010000013.1"/>
</dbReference>
<proteinExistence type="inferred from homology"/>
<evidence type="ECO:0000256" key="3">
    <source>
        <dbReference type="ARBA" id="ARBA00022452"/>
    </source>
</evidence>
<evidence type="ECO:0000256" key="6">
    <source>
        <dbReference type="ARBA" id="ARBA00023136"/>
    </source>
</evidence>
<organism evidence="10 11">
    <name type="scientific">Fontibacter flavus</name>
    <dbReference type="NCBI Taxonomy" id="654838"/>
    <lineage>
        <taxon>Bacteria</taxon>
        <taxon>Pseudomonadati</taxon>
        <taxon>Bacteroidota</taxon>
        <taxon>Cytophagia</taxon>
        <taxon>Cytophagales</taxon>
        <taxon>Cyclobacteriaceae</taxon>
        <taxon>Fontibacter</taxon>
    </lineage>
</organism>
<keyword evidence="6 8" id="KW-0472">Membrane</keyword>
<dbReference type="PANTHER" id="PTHR30069:SF29">
    <property type="entry name" value="HEMOGLOBIN AND HEMOGLOBIN-HAPTOGLOBIN-BINDING PROTEIN 1-RELATED"/>
    <property type="match status" value="1"/>
</dbReference>
<evidence type="ECO:0000256" key="7">
    <source>
        <dbReference type="ARBA" id="ARBA00023237"/>
    </source>
</evidence>
<name>A0ABV6FQZ1_9BACT</name>
<dbReference type="SUPFAM" id="SSF56935">
    <property type="entry name" value="Porins"/>
    <property type="match status" value="1"/>
</dbReference>
<evidence type="ECO:0000256" key="8">
    <source>
        <dbReference type="PROSITE-ProRule" id="PRU01360"/>
    </source>
</evidence>
<dbReference type="InterPro" id="IPR036942">
    <property type="entry name" value="Beta-barrel_TonB_sf"/>
</dbReference>
<comment type="subcellular location">
    <subcellularLocation>
        <location evidence="1 8">Cell outer membrane</location>
        <topology evidence="1 8">Multi-pass membrane protein</topology>
    </subcellularLocation>
</comment>